<proteinExistence type="predicted"/>
<protein>
    <submittedName>
        <fullName evidence="1">Uncharacterized protein</fullName>
    </submittedName>
</protein>
<organism evidence="1 2">
    <name type="scientific">Kickxella alabastrina</name>
    <dbReference type="NCBI Taxonomy" id="61397"/>
    <lineage>
        <taxon>Eukaryota</taxon>
        <taxon>Fungi</taxon>
        <taxon>Fungi incertae sedis</taxon>
        <taxon>Zoopagomycota</taxon>
        <taxon>Kickxellomycotina</taxon>
        <taxon>Kickxellomycetes</taxon>
        <taxon>Kickxellales</taxon>
        <taxon>Kickxellaceae</taxon>
        <taxon>Kickxella</taxon>
    </lineage>
</organism>
<comment type="caution">
    <text evidence="1">The sequence shown here is derived from an EMBL/GenBank/DDBJ whole genome shotgun (WGS) entry which is preliminary data.</text>
</comment>
<keyword evidence="2" id="KW-1185">Reference proteome</keyword>
<evidence type="ECO:0000313" key="2">
    <source>
        <dbReference type="Proteomes" id="UP001150581"/>
    </source>
</evidence>
<accession>A0ACC1I3G1</accession>
<sequence length="206" mass="23281">MMLFDGNRAWFSPNVPPSHIHTWHVSKSSVIQYYFTDNTTSGIEDRTTLELLRSQDTVVYDSSWIIDSSVSRTKQPLGSYALSTKHTLAHPQRPNTALGRRTPKKVESVYGKRRSLGGEFTSPEYWKYADHQHRSQGRHSRQQPAASVRSGDSSRSLLPAPGSHHRCISRLVIHADRRTRMGVLANVSDFTPNANGFVAYKIPKLH</sequence>
<name>A0ACC1I3G1_9FUNG</name>
<reference evidence="1" key="1">
    <citation type="submission" date="2022-07" db="EMBL/GenBank/DDBJ databases">
        <title>Phylogenomic reconstructions and comparative analyses of Kickxellomycotina fungi.</title>
        <authorList>
            <person name="Reynolds N.K."/>
            <person name="Stajich J.E."/>
            <person name="Barry K."/>
            <person name="Grigoriev I.V."/>
            <person name="Crous P."/>
            <person name="Smith M.E."/>
        </authorList>
    </citation>
    <scope>NUCLEOTIDE SEQUENCE</scope>
    <source>
        <strain evidence="1">Benny 63K</strain>
    </source>
</reference>
<dbReference type="Proteomes" id="UP001150581">
    <property type="component" value="Unassembled WGS sequence"/>
</dbReference>
<dbReference type="EMBL" id="JANBPG010002428">
    <property type="protein sequence ID" value="KAJ1885812.1"/>
    <property type="molecule type" value="Genomic_DNA"/>
</dbReference>
<evidence type="ECO:0000313" key="1">
    <source>
        <dbReference type="EMBL" id="KAJ1885812.1"/>
    </source>
</evidence>
<gene>
    <name evidence="1" type="ORF">LPJ66_009940</name>
</gene>